<dbReference type="EMBL" id="CADCUQ010000278">
    <property type="protein sequence ID" value="CAA9391355.1"/>
    <property type="molecule type" value="Genomic_DNA"/>
</dbReference>
<gene>
    <name evidence="1" type="ORF">AVDCRST_MAG64-1208</name>
</gene>
<dbReference type="InterPro" id="IPR006311">
    <property type="entry name" value="TAT_signal"/>
</dbReference>
<sequence>MNLHQQQAQLVTRRHFFRRCNTGIGAVALASLMGKDLFGEPSGAPAAGGPPASAHPVANPLAAKAPHFAPKAKRVIYLHMSGSPPQHDLFDYKPKLVEMNGQPCPDSFLKGERFAFIKGHPKCLGTPHKFAPRGQSGQMISDLLPNISKHADDMTIVRSMTTDQFNHAPAELLLYTGNAIAGKASMGSWVTYGLGSENQDLPGFVVLVSGGTDPTGGKSLWSSGFLPSVYQGVQCRSSGEPILYVTDPKGMSRDTRRRSLDALKGLNEVELQTFGDPETLARINQYELAYRMQMAVPEVMDIAKESPETLAAYGAQPGNGSFANNCLLARRLVEKGVRFVQLFDWGWDMHGISPGDDLVSGLPAKTKQVDQPVGALLTDLKNRGLLDETLVIWGGEFGRTPLNEERGGSKLLGRDHHPHAFSIFMAGGGIKRGFSYGTTDDLGYRIVENKVHVHDLQATILHVLGLDPHKFHYPYQGLNQRLIGPAEDPHVVHDLIA</sequence>
<dbReference type="AlphaFoldDB" id="A0A6J4NPP4"/>
<organism evidence="1">
    <name type="scientific">uncultured Phycisphaerae bacterium</name>
    <dbReference type="NCBI Taxonomy" id="904963"/>
    <lineage>
        <taxon>Bacteria</taxon>
        <taxon>Pseudomonadati</taxon>
        <taxon>Planctomycetota</taxon>
        <taxon>Phycisphaerae</taxon>
        <taxon>environmental samples</taxon>
    </lineage>
</organism>
<accession>A0A6J4NPP4</accession>
<dbReference type="SUPFAM" id="SSF53649">
    <property type="entry name" value="Alkaline phosphatase-like"/>
    <property type="match status" value="1"/>
</dbReference>
<dbReference type="InterPro" id="IPR017850">
    <property type="entry name" value="Alkaline_phosphatase_core_sf"/>
</dbReference>
<dbReference type="PROSITE" id="PS51318">
    <property type="entry name" value="TAT"/>
    <property type="match status" value="1"/>
</dbReference>
<evidence type="ECO:0000313" key="1">
    <source>
        <dbReference type="EMBL" id="CAA9391355.1"/>
    </source>
</evidence>
<name>A0A6J4NPP4_9BACT</name>
<dbReference type="PANTHER" id="PTHR43737">
    <property type="entry name" value="BLL7424 PROTEIN"/>
    <property type="match status" value="1"/>
</dbReference>
<dbReference type="InterPro" id="IPR010869">
    <property type="entry name" value="DUF1501"/>
</dbReference>
<dbReference type="Pfam" id="PF07394">
    <property type="entry name" value="DUF1501"/>
    <property type="match status" value="1"/>
</dbReference>
<reference evidence="1" key="1">
    <citation type="submission" date="2020-02" db="EMBL/GenBank/DDBJ databases">
        <authorList>
            <person name="Meier V. D."/>
        </authorList>
    </citation>
    <scope>NUCLEOTIDE SEQUENCE</scope>
    <source>
        <strain evidence="1">AVDCRST_MAG64</strain>
    </source>
</reference>
<protein>
    <recommendedName>
        <fullName evidence="2">Sulfatase</fullName>
    </recommendedName>
</protein>
<dbReference type="PANTHER" id="PTHR43737:SF1">
    <property type="entry name" value="DUF1501 DOMAIN-CONTAINING PROTEIN"/>
    <property type="match status" value="1"/>
</dbReference>
<proteinExistence type="predicted"/>
<dbReference type="Gene3D" id="3.40.720.10">
    <property type="entry name" value="Alkaline Phosphatase, subunit A"/>
    <property type="match status" value="1"/>
</dbReference>
<evidence type="ECO:0008006" key="2">
    <source>
        <dbReference type="Google" id="ProtNLM"/>
    </source>
</evidence>